<dbReference type="PANTHER" id="PTHR43133:SF59">
    <property type="entry name" value="ECF RNA POLYMERASE SIGMA FACTOR SIGR"/>
    <property type="match status" value="1"/>
</dbReference>
<dbReference type="Gene3D" id="1.10.1740.10">
    <property type="match status" value="1"/>
</dbReference>
<organism evidence="10 12">
    <name type="scientific">Mycobacterium montefiorense</name>
    <dbReference type="NCBI Taxonomy" id="154654"/>
    <lineage>
        <taxon>Bacteria</taxon>
        <taxon>Bacillati</taxon>
        <taxon>Actinomycetota</taxon>
        <taxon>Actinomycetes</taxon>
        <taxon>Mycobacteriales</taxon>
        <taxon>Mycobacteriaceae</taxon>
        <taxon>Mycobacterium</taxon>
        <taxon>Mycobacterium simiae complex</taxon>
    </lineage>
</organism>
<dbReference type="InterPro" id="IPR036388">
    <property type="entry name" value="WH-like_DNA-bd_sf"/>
</dbReference>
<dbReference type="InterPro" id="IPR007627">
    <property type="entry name" value="RNA_pol_sigma70_r2"/>
</dbReference>
<proteinExistence type="inferred from homology"/>
<keyword evidence="4 6" id="KW-0238">DNA-binding</keyword>
<keyword evidence="11" id="KW-1185">Reference proteome</keyword>
<dbReference type="InterPro" id="IPR013249">
    <property type="entry name" value="RNA_pol_sigma70_r4_t2"/>
</dbReference>
<evidence type="ECO:0000259" key="8">
    <source>
        <dbReference type="Pfam" id="PF08281"/>
    </source>
</evidence>
<dbReference type="GO" id="GO:0006352">
    <property type="term" value="P:DNA-templated transcription initiation"/>
    <property type="evidence" value="ECO:0007669"/>
    <property type="project" value="InterPro"/>
</dbReference>
<dbReference type="SUPFAM" id="SSF88659">
    <property type="entry name" value="Sigma3 and sigma4 domains of RNA polymerase sigma factors"/>
    <property type="match status" value="1"/>
</dbReference>
<dbReference type="InterPro" id="IPR013324">
    <property type="entry name" value="RNA_pol_sigma_r3/r4-like"/>
</dbReference>
<comment type="similarity">
    <text evidence="1 6">Belongs to the sigma-70 factor family. ECF subfamily.</text>
</comment>
<reference evidence="9" key="1">
    <citation type="journal article" date="2018" name="Genome Announc.">
        <title>Draft Genome Sequence of Mycobacterium montefiorense Isolated from Japanese Black Salamander (Hynobius nigrescens).</title>
        <authorList>
            <person name="Fukano H."/>
            <person name="Yoshida M."/>
            <person name="Shimizu A."/>
            <person name="Iwao H."/>
            <person name="Katayama Y."/>
            <person name="Omatsu T."/>
            <person name="Mizutani T."/>
            <person name="Kurata O."/>
            <person name="Wada S."/>
            <person name="Hoshino Y."/>
        </authorList>
    </citation>
    <scope>NUCLEOTIDE SEQUENCE</scope>
    <source>
        <strain evidence="9">BS</strain>
    </source>
</reference>
<dbReference type="Proteomes" id="UP001139505">
    <property type="component" value="Unassembled WGS sequence"/>
</dbReference>
<evidence type="ECO:0000256" key="3">
    <source>
        <dbReference type="ARBA" id="ARBA00023082"/>
    </source>
</evidence>
<dbReference type="InterPro" id="IPR013325">
    <property type="entry name" value="RNA_pol_sigma_r2"/>
</dbReference>
<dbReference type="Proteomes" id="UP000245060">
    <property type="component" value="Unassembled WGS sequence"/>
</dbReference>
<comment type="caution">
    <text evidence="10">The sequence shown here is derived from an EMBL/GenBank/DDBJ whole genome shotgun (WGS) entry which is preliminary data.</text>
</comment>
<evidence type="ECO:0000313" key="9">
    <source>
        <dbReference type="EMBL" id="GBG38294.1"/>
    </source>
</evidence>
<dbReference type="Pfam" id="PF04542">
    <property type="entry name" value="Sigma70_r2"/>
    <property type="match status" value="1"/>
</dbReference>
<name>A0AA37UTU7_9MYCO</name>
<protein>
    <recommendedName>
        <fullName evidence="6">RNA polymerase sigma factor</fullName>
    </recommendedName>
</protein>
<reference evidence="10" key="3">
    <citation type="journal article" date="2022" name="Microbiol. Resour. Announc.">
        <title>Draft Genome Sequences of Eight Mycobacterium montefiorense Strains Isolated from Salamanders in Captivity.</title>
        <authorList>
            <person name="Komine T."/>
            <person name="Ihara H."/>
            <person name="Fukano H."/>
            <person name="Hoshino Y."/>
            <person name="Kurata O."/>
            <person name="Wada S."/>
        </authorList>
    </citation>
    <scope>NUCLEOTIDE SEQUENCE</scope>
    <source>
        <strain evidence="10">NJB18185</strain>
    </source>
</reference>
<evidence type="ECO:0000256" key="2">
    <source>
        <dbReference type="ARBA" id="ARBA00023015"/>
    </source>
</evidence>
<evidence type="ECO:0000313" key="10">
    <source>
        <dbReference type="EMBL" id="GKU70543.1"/>
    </source>
</evidence>
<dbReference type="InterPro" id="IPR014284">
    <property type="entry name" value="RNA_pol_sigma-70_dom"/>
</dbReference>
<dbReference type="EMBL" id="BQYH01000005">
    <property type="protein sequence ID" value="GKU70543.1"/>
    <property type="molecule type" value="Genomic_DNA"/>
</dbReference>
<feature type="domain" description="RNA polymerase sigma factor 70 region 4 type 2" evidence="8">
    <location>
        <begin position="115"/>
        <end position="165"/>
    </location>
</feature>
<evidence type="ECO:0000256" key="5">
    <source>
        <dbReference type="ARBA" id="ARBA00023163"/>
    </source>
</evidence>
<dbReference type="EMBL" id="BFCH01000018">
    <property type="protein sequence ID" value="GBG38294.1"/>
    <property type="molecule type" value="Genomic_DNA"/>
</dbReference>
<accession>A0AA37UTU7</accession>
<gene>
    <name evidence="10" type="primary">sigH_1</name>
    <name evidence="9" type="synonym">sigH_2</name>
    <name evidence="9" type="ORF">MmonteBS_26660</name>
    <name evidence="10" type="ORF">NJB18185_03200</name>
</gene>
<dbReference type="Gene3D" id="1.10.10.10">
    <property type="entry name" value="Winged helix-like DNA-binding domain superfamily/Winged helix DNA-binding domain"/>
    <property type="match status" value="1"/>
</dbReference>
<feature type="domain" description="RNA polymerase sigma-70 region 2" evidence="7">
    <location>
        <begin position="13"/>
        <end position="73"/>
    </location>
</feature>
<evidence type="ECO:0000313" key="12">
    <source>
        <dbReference type="Proteomes" id="UP001139505"/>
    </source>
</evidence>
<evidence type="ECO:0000256" key="1">
    <source>
        <dbReference type="ARBA" id="ARBA00010641"/>
    </source>
</evidence>
<dbReference type="InterPro" id="IPR039425">
    <property type="entry name" value="RNA_pol_sigma-70-like"/>
</dbReference>
<dbReference type="AlphaFoldDB" id="A0AA37UTU7"/>
<dbReference type="NCBIfam" id="TIGR02937">
    <property type="entry name" value="sigma70-ECF"/>
    <property type="match status" value="1"/>
</dbReference>
<dbReference type="Pfam" id="PF08281">
    <property type="entry name" value="Sigma70_r4_2"/>
    <property type="match status" value="1"/>
</dbReference>
<keyword evidence="3 6" id="KW-0731">Sigma factor</keyword>
<dbReference type="InterPro" id="IPR000838">
    <property type="entry name" value="RNA_pol_sigma70_ECF_CS"/>
</dbReference>
<reference evidence="11" key="2">
    <citation type="submission" date="2018-04" db="EMBL/GenBank/DDBJ databases">
        <title>Draft genome sequence of Mycobacterium montefiorense isolated from Japanese black salamander.</title>
        <authorList>
            <person name="Fukano H."/>
            <person name="Yoshida M."/>
            <person name="Shimizu A."/>
            <person name="Iwao H."/>
            <person name="Kurata O."/>
            <person name="Katayama Y."/>
            <person name="Omatsu T."/>
            <person name="Mizutani T."/>
            <person name="Wada S."/>
            <person name="Hoshino Y."/>
        </authorList>
    </citation>
    <scope>NUCLEOTIDE SEQUENCE [LARGE SCALE GENOMIC DNA]</scope>
    <source>
        <strain evidence="11">BS</strain>
    </source>
</reference>
<sequence length="188" mass="21625">MRFEGEVIPLLSTLNHIAKQLTKNAADADDLVQETMLRAYSGFIARQSQIRTKAWFVRIMQNIWIDDYRRVQRRPIECLTGDVADWEWNARYRSASYARDAVESQVIATSADTHVREAFRALPDELRRALYYAYVEGLPHKDIAELESIPQGTVMSRLHRGRGQLRKLLTERLSSVYFAAHADDADVA</sequence>
<dbReference type="CDD" id="cd06171">
    <property type="entry name" value="Sigma70_r4"/>
    <property type="match status" value="1"/>
</dbReference>
<dbReference type="GO" id="GO:0003677">
    <property type="term" value="F:DNA binding"/>
    <property type="evidence" value="ECO:0007669"/>
    <property type="project" value="UniProtKB-KW"/>
</dbReference>
<keyword evidence="2 6" id="KW-0805">Transcription regulation</keyword>
<dbReference type="GO" id="GO:0006950">
    <property type="term" value="P:response to stress"/>
    <property type="evidence" value="ECO:0007669"/>
    <property type="project" value="UniProtKB-ARBA"/>
</dbReference>
<reference evidence="10" key="4">
    <citation type="submission" date="2022-04" db="EMBL/GenBank/DDBJ databases">
        <authorList>
            <person name="Komine T."/>
            <person name="Fukano H."/>
            <person name="Wada S."/>
        </authorList>
    </citation>
    <scope>NUCLEOTIDE SEQUENCE</scope>
    <source>
        <strain evidence="10">NJB18185</strain>
    </source>
</reference>
<dbReference type="PANTHER" id="PTHR43133">
    <property type="entry name" value="RNA POLYMERASE ECF-TYPE SIGMA FACTO"/>
    <property type="match status" value="1"/>
</dbReference>
<keyword evidence="5 6" id="KW-0804">Transcription</keyword>
<evidence type="ECO:0000259" key="7">
    <source>
        <dbReference type="Pfam" id="PF04542"/>
    </source>
</evidence>
<dbReference type="GO" id="GO:0016987">
    <property type="term" value="F:sigma factor activity"/>
    <property type="evidence" value="ECO:0007669"/>
    <property type="project" value="UniProtKB-KW"/>
</dbReference>
<evidence type="ECO:0000256" key="4">
    <source>
        <dbReference type="ARBA" id="ARBA00023125"/>
    </source>
</evidence>
<evidence type="ECO:0000256" key="6">
    <source>
        <dbReference type="RuleBase" id="RU000716"/>
    </source>
</evidence>
<dbReference type="SUPFAM" id="SSF88946">
    <property type="entry name" value="Sigma2 domain of RNA polymerase sigma factors"/>
    <property type="match status" value="1"/>
</dbReference>
<evidence type="ECO:0000313" key="11">
    <source>
        <dbReference type="Proteomes" id="UP000245060"/>
    </source>
</evidence>
<dbReference type="PROSITE" id="PS01063">
    <property type="entry name" value="SIGMA70_ECF"/>
    <property type="match status" value="1"/>
</dbReference>